<proteinExistence type="predicted"/>
<dbReference type="InParanoid" id="A0A1C7NGW7"/>
<comment type="caution">
    <text evidence="1">The sequence shown here is derived from an EMBL/GenBank/DDBJ whole genome shotgun (WGS) entry which is preliminary data.</text>
</comment>
<protein>
    <submittedName>
        <fullName evidence="1">Uncharacterized protein</fullName>
    </submittedName>
</protein>
<organism evidence="1 2">
    <name type="scientific">Choanephora cucurbitarum</name>
    <dbReference type="NCBI Taxonomy" id="101091"/>
    <lineage>
        <taxon>Eukaryota</taxon>
        <taxon>Fungi</taxon>
        <taxon>Fungi incertae sedis</taxon>
        <taxon>Mucoromycota</taxon>
        <taxon>Mucoromycotina</taxon>
        <taxon>Mucoromycetes</taxon>
        <taxon>Mucorales</taxon>
        <taxon>Mucorineae</taxon>
        <taxon>Choanephoraceae</taxon>
        <taxon>Choanephoroideae</taxon>
        <taxon>Choanephora</taxon>
    </lineage>
</organism>
<gene>
    <name evidence="1" type="ORF">A0J61_03958</name>
</gene>
<evidence type="ECO:0000313" key="2">
    <source>
        <dbReference type="Proteomes" id="UP000093000"/>
    </source>
</evidence>
<accession>A0A1C7NGW7</accession>
<keyword evidence="2" id="KW-1185">Reference proteome</keyword>
<name>A0A1C7NGW7_9FUNG</name>
<dbReference type="AlphaFoldDB" id="A0A1C7NGW7"/>
<evidence type="ECO:0000313" key="1">
    <source>
        <dbReference type="EMBL" id="OBZ87989.1"/>
    </source>
</evidence>
<reference evidence="1 2" key="1">
    <citation type="submission" date="2016-03" db="EMBL/GenBank/DDBJ databases">
        <title>Choanephora cucurbitarum.</title>
        <authorList>
            <person name="Min B."/>
            <person name="Park H."/>
            <person name="Park J.-H."/>
            <person name="Shin H.-D."/>
            <person name="Choi I.-G."/>
        </authorList>
    </citation>
    <scope>NUCLEOTIDE SEQUENCE [LARGE SCALE GENOMIC DNA]</scope>
    <source>
        <strain evidence="1 2">KUS-F28377</strain>
    </source>
</reference>
<dbReference type="Proteomes" id="UP000093000">
    <property type="component" value="Unassembled WGS sequence"/>
</dbReference>
<sequence length="76" mass="8632">MPTIDDFTKKKLPCSNSEVSNDDFCVFIGDYMKTEKDLMHDEVVNSTPLFYSVIDPEGKDMTLEVPKKTISDKHTA</sequence>
<dbReference type="EMBL" id="LUGH01000183">
    <property type="protein sequence ID" value="OBZ87989.1"/>
    <property type="molecule type" value="Genomic_DNA"/>
</dbReference>